<dbReference type="Gene3D" id="3.30.710.10">
    <property type="entry name" value="Potassium Channel Kv1.1, Chain A"/>
    <property type="match status" value="1"/>
</dbReference>
<reference evidence="3" key="1">
    <citation type="journal article" date="2020" name="BMC Genomics">
        <title>Correction to: Identification and distribution of gene clusters required for synthesis of sphingolipid metabolism inhibitors in diverse species of the filamentous fungus Fusarium.</title>
        <authorList>
            <person name="Kim H.S."/>
            <person name="Lohmar J.M."/>
            <person name="Busman M."/>
            <person name="Brown D.W."/>
            <person name="Naumann T.A."/>
            <person name="Divon H.H."/>
            <person name="Lysoe E."/>
            <person name="Uhlig S."/>
            <person name="Proctor R.H."/>
        </authorList>
    </citation>
    <scope>NUCLEOTIDE SEQUENCE [LARGE SCALE GENOMIC DNA]</scope>
    <source>
        <strain evidence="3">NRRL 25331</strain>
    </source>
</reference>
<dbReference type="EMBL" id="JAAQPE010000181">
    <property type="protein sequence ID" value="KAF5681518.1"/>
    <property type="molecule type" value="Genomic_DNA"/>
</dbReference>
<evidence type="ECO:0000259" key="1">
    <source>
        <dbReference type="PROSITE" id="PS50097"/>
    </source>
</evidence>
<accession>A0A8H5U2T2</accession>
<dbReference type="InterPro" id="IPR000210">
    <property type="entry name" value="BTB/POZ_dom"/>
</dbReference>
<comment type="caution">
    <text evidence="2">The sequence shown here is derived from an EMBL/GenBank/DDBJ whole genome shotgun (WGS) entry which is preliminary data.</text>
</comment>
<sequence>MERKASDQGSTKSIAGSDVFTFIIGDDETKYTIHSGLVAKQSPVLNTLVNGPFKEALERQVKWADLEESIFLSFWEFAYTGNYTNTMQDDEKEEMDPDNEGLSHWGEAWAQYVRHYPEFSVPNSRNAPEHHGLWQDFVDKHAPNPRPSDEGNIGADTLLHHAQVCAFADRYCVDRLMDVSLGKLFMALEATIPWGGSWDAVMDLLIFASDNFVPLKLQKMVAEYILTQAELFKNEEMFQDFMCDHSGPMRELLSPMFETQDL</sequence>
<evidence type="ECO:0000313" key="2">
    <source>
        <dbReference type="EMBL" id="KAF5681518.1"/>
    </source>
</evidence>
<keyword evidence="3" id="KW-1185">Reference proteome</keyword>
<dbReference type="AlphaFoldDB" id="A0A8H5U2T2"/>
<dbReference type="Proteomes" id="UP000572754">
    <property type="component" value="Unassembled WGS sequence"/>
</dbReference>
<reference evidence="2 3" key="2">
    <citation type="submission" date="2020-05" db="EMBL/GenBank/DDBJ databases">
        <title>Identification and distribution of gene clusters putatively required for synthesis of sphingolipid metabolism inhibitors in phylogenetically diverse species of the filamentous fungus Fusarium.</title>
        <authorList>
            <person name="Kim H.-S."/>
            <person name="Busman M."/>
            <person name="Brown D.W."/>
            <person name="Divon H."/>
            <person name="Uhlig S."/>
            <person name="Proctor R.H."/>
        </authorList>
    </citation>
    <scope>NUCLEOTIDE SEQUENCE [LARGE SCALE GENOMIC DNA]</scope>
    <source>
        <strain evidence="2 3">NRRL 25331</strain>
    </source>
</reference>
<protein>
    <recommendedName>
        <fullName evidence="1">BTB domain-containing protein</fullName>
    </recommendedName>
</protein>
<evidence type="ECO:0000313" key="3">
    <source>
        <dbReference type="Proteomes" id="UP000572754"/>
    </source>
</evidence>
<organism evidence="2 3">
    <name type="scientific">Fusarium circinatum</name>
    <name type="common">Pitch canker fungus</name>
    <name type="synonym">Gibberella circinata</name>
    <dbReference type="NCBI Taxonomy" id="48490"/>
    <lineage>
        <taxon>Eukaryota</taxon>
        <taxon>Fungi</taxon>
        <taxon>Dikarya</taxon>
        <taxon>Ascomycota</taxon>
        <taxon>Pezizomycotina</taxon>
        <taxon>Sordariomycetes</taxon>
        <taxon>Hypocreomycetidae</taxon>
        <taxon>Hypocreales</taxon>
        <taxon>Nectriaceae</taxon>
        <taxon>Fusarium</taxon>
        <taxon>Fusarium fujikuroi species complex</taxon>
    </lineage>
</organism>
<feature type="domain" description="BTB" evidence="1">
    <location>
        <begin position="17"/>
        <end position="87"/>
    </location>
</feature>
<dbReference type="PROSITE" id="PS50097">
    <property type="entry name" value="BTB"/>
    <property type="match status" value="1"/>
</dbReference>
<dbReference type="InterPro" id="IPR011333">
    <property type="entry name" value="SKP1/BTB/POZ_sf"/>
</dbReference>
<name>A0A8H5U2T2_FUSCI</name>
<gene>
    <name evidence="2" type="ORF">FCIRC_5488</name>
</gene>
<proteinExistence type="predicted"/>
<dbReference type="SUPFAM" id="SSF54695">
    <property type="entry name" value="POZ domain"/>
    <property type="match status" value="1"/>
</dbReference>
<dbReference type="PANTHER" id="PTHR47843">
    <property type="entry name" value="BTB DOMAIN-CONTAINING PROTEIN-RELATED"/>
    <property type="match status" value="1"/>
</dbReference>